<dbReference type="CDD" id="cd02947">
    <property type="entry name" value="TRX_family"/>
    <property type="match status" value="1"/>
</dbReference>
<dbReference type="SUPFAM" id="SSF52833">
    <property type="entry name" value="Thioredoxin-like"/>
    <property type="match status" value="1"/>
</dbReference>
<dbReference type="InterPro" id="IPR036249">
    <property type="entry name" value="Thioredoxin-like_sf"/>
</dbReference>
<evidence type="ECO:0000313" key="2">
    <source>
        <dbReference type="EMBL" id="RJX40374.1"/>
    </source>
</evidence>
<dbReference type="OrthoDB" id="5784238at2"/>
<feature type="domain" description="Thioredoxin" evidence="1">
    <location>
        <begin position="38"/>
        <end position="115"/>
    </location>
</feature>
<dbReference type="AlphaFoldDB" id="A0A3A6Q371"/>
<proteinExistence type="predicted"/>
<evidence type="ECO:0000259" key="1">
    <source>
        <dbReference type="Pfam" id="PF00085"/>
    </source>
</evidence>
<keyword evidence="3" id="KW-1185">Reference proteome</keyword>
<reference evidence="2 3" key="1">
    <citation type="submission" date="2018-09" db="EMBL/GenBank/DDBJ databases">
        <title>Paenibacillus aracenensis nov. sp. isolated from a cave in southern Spain.</title>
        <authorList>
            <person name="Jurado V."/>
            <person name="Gutierrez-Patricio S."/>
            <person name="Gonzalez-Pimentel J.L."/>
            <person name="Miller A.Z."/>
            <person name="Laiz L."/>
            <person name="Saiz-Jimenez C."/>
        </authorList>
    </citation>
    <scope>NUCLEOTIDE SEQUENCE [LARGE SCALE GENOMIC DNA]</scope>
    <source>
        <strain evidence="2 3">JCM 19203</strain>
    </source>
</reference>
<dbReference type="EMBL" id="QXQB01000002">
    <property type="protein sequence ID" value="RJX40374.1"/>
    <property type="molecule type" value="Genomic_DNA"/>
</dbReference>
<evidence type="ECO:0000313" key="3">
    <source>
        <dbReference type="Proteomes" id="UP000267798"/>
    </source>
</evidence>
<protein>
    <submittedName>
        <fullName evidence="2">Thioredoxin</fullName>
    </submittedName>
</protein>
<accession>A0A3A6Q371</accession>
<organism evidence="2 3">
    <name type="scientific">Paenibacillus pinisoli</name>
    <dbReference type="NCBI Taxonomy" id="1276110"/>
    <lineage>
        <taxon>Bacteria</taxon>
        <taxon>Bacillati</taxon>
        <taxon>Bacillota</taxon>
        <taxon>Bacilli</taxon>
        <taxon>Bacillales</taxon>
        <taxon>Paenibacillaceae</taxon>
        <taxon>Paenibacillus</taxon>
    </lineage>
</organism>
<name>A0A3A6Q371_9BACL</name>
<dbReference type="Gene3D" id="3.40.30.10">
    <property type="entry name" value="Glutaredoxin"/>
    <property type="match status" value="1"/>
</dbReference>
<sequence>MGKHESLTGKEPDELPLQELAEKDLLQLNGADIARAAILFTTPMCGTCKVAERMLEIAEAAGIDYPLYKTNINFTPRLREEWRIGSVPCLIVLRNGELVRQEYAMRSVDHLYRLLKD</sequence>
<dbReference type="Proteomes" id="UP000267798">
    <property type="component" value="Unassembled WGS sequence"/>
</dbReference>
<gene>
    <name evidence="2" type="ORF">D3P09_08840</name>
</gene>
<comment type="caution">
    <text evidence="2">The sequence shown here is derived from an EMBL/GenBank/DDBJ whole genome shotgun (WGS) entry which is preliminary data.</text>
</comment>
<dbReference type="InterPro" id="IPR013766">
    <property type="entry name" value="Thioredoxin_domain"/>
</dbReference>
<dbReference type="Pfam" id="PF00085">
    <property type="entry name" value="Thioredoxin"/>
    <property type="match status" value="1"/>
</dbReference>